<evidence type="ECO:0000256" key="4">
    <source>
        <dbReference type="ARBA" id="ARBA00022448"/>
    </source>
</evidence>
<evidence type="ECO:0000256" key="9">
    <source>
        <dbReference type="ARBA" id="ARBA00023180"/>
    </source>
</evidence>
<comment type="similarity">
    <text evidence="2">Belongs to the calycin superfamily. Fatty-acid binding protein (FABP) family.</text>
</comment>
<keyword evidence="9" id="KW-0325">Glycoprotein</keyword>
<dbReference type="AlphaFoldDB" id="A0A2G9UPD9"/>
<dbReference type="GO" id="GO:0008289">
    <property type="term" value="F:lipid binding"/>
    <property type="evidence" value="ECO:0007669"/>
    <property type="project" value="UniProtKB-KW"/>
</dbReference>
<sequence>THYNSTVFLPPGIIPLRCLPGQNIPTPFAAFLSPPHFLWSPEEVRDNVYGLNPNSSAHEPAAFDIQPRKYLIEQIQITFNFENDTLTEKHVRLNDPNDKGETYYYNIDADDKLVLKMENHGITCRRWFKREKKFEKMAEPPPAYEALQNPYVPSESKQPPSNPDFPPNPTLPPGNYAMPPPAAPHPDFDKDCAEKWATYLVTMRRHGIIRDTEHFCPNCRKLLGTYRRI</sequence>
<evidence type="ECO:0000256" key="5">
    <source>
        <dbReference type="ARBA" id="ARBA00022692"/>
    </source>
</evidence>
<evidence type="ECO:0000256" key="7">
    <source>
        <dbReference type="ARBA" id="ARBA00023121"/>
    </source>
</evidence>
<feature type="compositionally biased region" description="Pro residues" evidence="10">
    <location>
        <begin position="160"/>
        <end position="184"/>
    </location>
</feature>
<dbReference type="InterPro" id="IPR012674">
    <property type="entry name" value="Calycin"/>
</dbReference>
<keyword evidence="6" id="KW-1133">Transmembrane helix</keyword>
<feature type="region of interest" description="Disordered" evidence="10">
    <location>
        <begin position="139"/>
        <end position="184"/>
    </location>
</feature>
<dbReference type="PANTHER" id="PTHR22725">
    <property type="entry name" value="FATTY ACID-BINDING PROTEIN HOMOLOG 1-RELATED-RELATED"/>
    <property type="match status" value="1"/>
</dbReference>
<evidence type="ECO:0000256" key="3">
    <source>
        <dbReference type="ARBA" id="ARBA00010532"/>
    </source>
</evidence>
<reference evidence="11 12" key="1">
    <citation type="submission" date="2015-09" db="EMBL/GenBank/DDBJ databases">
        <title>Draft genome of the parasitic nematode Teladorsagia circumcincta isolate WARC Sus (inbred).</title>
        <authorList>
            <person name="Mitreva M."/>
        </authorList>
    </citation>
    <scope>NUCLEOTIDE SEQUENCE [LARGE SCALE GENOMIC DNA]</scope>
    <source>
        <strain evidence="11 12">S</strain>
    </source>
</reference>
<evidence type="ECO:0000256" key="1">
    <source>
        <dbReference type="ARBA" id="ARBA00004370"/>
    </source>
</evidence>
<evidence type="ECO:0008006" key="13">
    <source>
        <dbReference type="Google" id="ProtNLM"/>
    </source>
</evidence>
<gene>
    <name evidence="11" type="ORF">TELCIR_05935</name>
</gene>
<dbReference type="InterPro" id="IPR040094">
    <property type="entry name" value="Lbp1-4"/>
</dbReference>
<keyword evidence="7" id="KW-0446">Lipid-binding</keyword>
<dbReference type="EMBL" id="KZ345758">
    <property type="protein sequence ID" value="PIO72144.1"/>
    <property type="molecule type" value="Genomic_DNA"/>
</dbReference>
<dbReference type="OrthoDB" id="5865825at2759"/>
<dbReference type="InterPro" id="IPR002159">
    <property type="entry name" value="CD36_fam"/>
</dbReference>
<dbReference type="SUPFAM" id="SSF50814">
    <property type="entry name" value="Lipocalins"/>
    <property type="match status" value="1"/>
</dbReference>
<name>A0A2G9UPD9_TELCI</name>
<organism evidence="11 12">
    <name type="scientific">Teladorsagia circumcincta</name>
    <name type="common">Brown stomach worm</name>
    <name type="synonym">Ostertagia circumcincta</name>
    <dbReference type="NCBI Taxonomy" id="45464"/>
    <lineage>
        <taxon>Eukaryota</taxon>
        <taxon>Metazoa</taxon>
        <taxon>Ecdysozoa</taxon>
        <taxon>Nematoda</taxon>
        <taxon>Chromadorea</taxon>
        <taxon>Rhabditida</taxon>
        <taxon>Rhabditina</taxon>
        <taxon>Rhabditomorpha</taxon>
        <taxon>Strongyloidea</taxon>
        <taxon>Trichostrongylidae</taxon>
        <taxon>Teladorsagia</taxon>
    </lineage>
</organism>
<proteinExistence type="inferred from homology"/>
<keyword evidence="4" id="KW-0813">Transport</keyword>
<protein>
    <recommendedName>
        <fullName evidence="13">LITAF domain-containing protein</fullName>
    </recommendedName>
</protein>
<comment type="subcellular location">
    <subcellularLocation>
        <location evidence="1">Membrane</location>
    </subcellularLocation>
</comment>
<dbReference type="Pfam" id="PF01130">
    <property type="entry name" value="CD36"/>
    <property type="match status" value="1"/>
</dbReference>
<dbReference type="PANTHER" id="PTHR22725:SF9">
    <property type="entry name" value="FATTY ACID-BINDING PROTEIN HOMOLOG 3"/>
    <property type="match status" value="1"/>
</dbReference>
<evidence type="ECO:0000313" key="11">
    <source>
        <dbReference type="EMBL" id="PIO72144.1"/>
    </source>
</evidence>
<keyword evidence="5" id="KW-0812">Transmembrane</keyword>
<keyword evidence="8" id="KW-0472">Membrane</keyword>
<keyword evidence="12" id="KW-1185">Reference proteome</keyword>
<dbReference type="Gene3D" id="2.40.128.20">
    <property type="match status" value="1"/>
</dbReference>
<dbReference type="Proteomes" id="UP000230423">
    <property type="component" value="Unassembled WGS sequence"/>
</dbReference>
<evidence type="ECO:0000256" key="2">
    <source>
        <dbReference type="ARBA" id="ARBA00008390"/>
    </source>
</evidence>
<evidence type="ECO:0000256" key="6">
    <source>
        <dbReference type="ARBA" id="ARBA00022989"/>
    </source>
</evidence>
<comment type="similarity">
    <text evidence="3">Belongs to the CD36 family.</text>
</comment>
<evidence type="ECO:0000256" key="8">
    <source>
        <dbReference type="ARBA" id="ARBA00023136"/>
    </source>
</evidence>
<feature type="non-terminal residue" evidence="11">
    <location>
        <position position="1"/>
    </location>
</feature>
<evidence type="ECO:0000256" key="10">
    <source>
        <dbReference type="SAM" id="MobiDB-lite"/>
    </source>
</evidence>
<dbReference type="GO" id="GO:0016020">
    <property type="term" value="C:membrane"/>
    <property type="evidence" value="ECO:0007669"/>
    <property type="project" value="UniProtKB-SubCell"/>
</dbReference>
<accession>A0A2G9UPD9</accession>
<evidence type="ECO:0000313" key="12">
    <source>
        <dbReference type="Proteomes" id="UP000230423"/>
    </source>
</evidence>